<dbReference type="SUPFAM" id="SSF46565">
    <property type="entry name" value="Chaperone J-domain"/>
    <property type="match status" value="1"/>
</dbReference>
<dbReference type="InterPro" id="IPR018253">
    <property type="entry name" value="DnaJ_domain_CS"/>
</dbReference>
<dbReference type="PROSITE" id="PS00636">
    <property type="entry name" value="DNAJ_1"/>
    <property type="match status" value="1"/>
</dbReference>
<dbReference type="Pfam" id="PF01556">
    <property type="entry name" value="DnaJ_C"/>
    <property type="match status" value="1"/>
</dbReference>
<dbReference type="PROSITE" id="PS50076">
    <property type="entry name" value="DNAJ_2"/>
    <property type="match status" value="1"/>
</dbReference>
<dbReference type="GO" id="GO:0051082">
    <property type="term" value="F:unfolded protein binding"/>
    <property type="evidence" value="ECO:0007669"/>
    <property type="project" value="InterPro"/>
</dbReference>
<dbReference type="AlphaFoldDB" id="S5DM50"/>
<evidence type="ECO:0000313" key="3">
    <source>
        <dbReference type="EMBL" id="AGQ19981.1"/>
    </source>
</evidence>
<organism evidence="3">
    <name type="scientific">Candidatus Actinomarina minuta</name>
    <dbReference type="NCBI Taxonomy" id="1389454"/>
    <lineage>
        <taxon>Bacteria</taxon>
        <taxon>Bacillati</taxon>
        <taxon>Actinomycetota</taxon>
        <taxon>Actinomycetes</taxon>
        <taxon>Candidatus Actinomarinidae</taxon>
        <taxon>Candidatus Actinomarinales</taxon>
        <taxon>Candidatus Actinomarineae</taxon>
        <taxon>Candidatus Actinomarinaceae</taxon>
        <taxon>Candidatus Actinomarina</taxon>
    </lineage>
</organism>
<dbReference type="SUPFAM" id="SSF49493">
    <property type="entry name" value="HSP40/DnaJ peptide-binding domain"/>
    <property type="match status" value="2"/>
</dbReference>
<dbReference type="InterPro" id="IPR036869">
    <property type="entry name" value="J_dom_sf"/>
</dbReference>
<reference evidence="3" key="1">
    <citation type="journal article" date="2013" name="Sci. Rep.">
        <title>Metagenomics uncovers a new group of low GC and ultra-small marine Actinobacteria.</title>
        <authorList>
            <person name="Ghai R."/>
            <person name="Mizuno C.M."/>
            <person name="Picazo A."/>
            <person name="Camacho A."/>
            <person name="Rodriguez-Valera F."/>
        </authorList>
    </citation>
    <scope>NUCLEOTIDE SEQUENCE</scope>
</reference>
<dbReference type="Pfam" id="PF00226">
    <property type="entry name" value="DnaJ"/>
    <property type="match status" value="1"/>
</dbReference>
<proteinExistence type="predicted"/>
<feature type="domain" description="J" evidence="2">
    <location>
        <begin position="9"/>
        <end position="74"/>
    </location>
</feature>
<dbReference type="FunFam" id="2.60.260.20:FF:000013">
    <property type="entry name" value="DnaJ subfamily B member 11"/>
    <property type="match status" value="1"/>
</dbReference>
<keyword evidence="1" id="KW-0143">Chaperone</keyword>
<dbReference type="Gene3D" id="1.10.287.110">
    <property type="entry name" value="DnaJ domain"/>
    <property type="match status" value="1"/>
</dbReference>
<dbReference type="SMART" id="SM00271">
    <property type="entry name" value="DnaJ"/>
    <property type="match status" value="1"/>
</dbReference>
<protein>
    <submittedName>
        <fullName evidence="3">MedDCM-OCT-S45-C3-cds6</fullName>
    </submittedName>
</protein>
<dbReference type="Gene3D" id="2.60.260.20">
    <property type="entry name" value="Urease metallochaperone UreE, N-terminal domain"/>
    <property type="match status" value="2"/>
</dbReference>
<dbReference type="CDD" id="cd06257">
    <property type="entry name" value="DnaJ"/>
    <property type="match status" value="1"/>
</dbReference>
<evidence type="ECO:0000259" key="2">
    <source>
        <dbReference type="PROSITE" id="PS50076"/>
    </source>
</evidence>
<dbReference type="PRINTS" id="PR00625">
    <property type="entry name" value="JDOMAIN"/>
</dbReference>
<accession>S5DM50</accession>
<dbReference type="GO" id="GO:0042026">
    <property type="term" value="P:protein refolding"/>
    <property type="evidence" value="ECO:0007669"/>
    <property type="project" value="TreeGrafter"/>
</dbReference>
<evidence type="ECO:0000256" key="1">
    <source>
        <dbReference type="ARBA" id="ARBA00023186"/>
    </source>
</evidence>
<dbReference type="GO" id="GO:0005737">
    <property type="term" value="C:cytoplasm"/>
    <property type="evidence" value="ECO:0007669"/>
    <property type="project" value="TreeGrafter"/>
</dbReference>
<dbReference type="PANTHER" id="PTHR43096">
    <property type="entry name" value="DNAJ HOMOLOG 1, MITOCHONDRIAL-RELATED"/>
    <property type="match status" value="1"/>
</dbReference>
<dbReference type="CDD" id="cd10747">
    <property type="entry name" value="DnaJ_C"/>
    <property type="match status" value="1"/>
</dbReference>
<dbReference type="InterPro" id="IPR001623">
    <property type="entry name" value="DnaJ_domain"/>
</dbReference>
<dbReference type="InterPro" id="IPR002939">
    <property type="entry name" value="DnaJ_C"/>
</dbReference>
<dbReference type="InterPro" id="IPR008971">
    <property type="entry name" value="HSP40/DnaJ_pept-bd"/>
</dbReference>
<dbReference type="EMBL" id="KC811148">
    <property type="protein sequence ID" value="AGQ19981.1"/>
    <property type="molecule type" value="Genomic_DNA"/>
</dbReference>
<name>S5DM50_9ACTN</name>
<dbReference type="PANTHER" id="PTHR43096:SF52">
    <property type="entry name" value="DNAJ HOMOLOG 1, MITOCHONDRIAL-RELATED"/>
    <property type="match status" value="1"/>
</dbReference>
<sequence>MSRDWLDKNFYATLGVPQNASIEEIKKAYKKLARENHPDLNPGDLEAEKKFKEVSEAHSVLGDERKKQEYDQIRTMGASGFGGFTSQGFTVDDFGDIFENLGDIFGFGGRRKGQTYQTNINISFNEAASGIEVVLPLEESIKVKVPAGVDNGSVIRLRGRGGPGAAGAPDGDLLVQVSVEPHKFFKRSNMDLILEVPLLFTEAALGASIKIPTLSKSVTLKIPSGTPSGKTFKIRGEGITPQGRRSGDLYVKVFIIPPTNLSRSAKKHLEKFRDQFESGDSPRKYLDE</sequence>